<evidence type="ECO:0000313" key="2">
    <source>
        <dbReference type="EMBL" id="UYM14234.1"/>
    </source>
</evidence>
<dbReference type="Proteomes" id="UP001163255">
    <property type="component" value="Chromosome"/>
</dbReference>
<protein>
    <submittedName>
        <fullName evidence="2">Uncharacterized protein</fullName>
    </submittedName>
</protein>
<name>A0ABY6GNC6_9GAMM</name>
<keyword evidence="3" id="KW-1185">Reference proteome</keyword>
<gene>
    <name evidence="2" type="ORF">NX720_15145</name>
</gene>
<dbReference type="EMBL" id="CP103300">
    <property type="protein sequence ID" value="UYM14234.1"/>
    <property type="molecule type" value="Genomic_DNA"/>
</dbReference>
<evidence type="ECO:0000313" key="3">
    <source>
        <dbReference type="Proteomes" id="UP001163255"/>
    </source>
</evidence>
<accession>A0ABY6GNC6</accession>
<evidence type="ECO:0000256" key="1">
    <source>
        <dbReference type="SAM" id="MobiDB-lite"/>
    </source>
</evidence>
<feature type="compositionally biased region" description="Polar residues" evidence="1">
    <location>
        <begin position="8"/>
        <end position="33"/>
    </location>
</feature>
<feature type="region of interest" description="Disordered" evidence="1">
    <location>
        <begin position="1"/>
        <end position="45"/>
    </location>
</feature>
<reference evidence="2" key="1">
    <citation type="submission" date="2022-10" db="EMBL/GenBank/DDBJ databases">
        <title>Completed Genome Sequence of two octocoral isolated bacterium, Endozoicomonas euniceicola EF212T and Endozoicomonas gorgoniicola PS125T.</title>
        <authorList>
            <person name="Chiou Y.-J."/>
            <person name="Chen Y.-H."/>
        </authorList>
    </citation>
    <scope>NUCLEOTIDE SEQUENCE</scope>
    <source>
        <strain evidence="2">EF212</strain>
    </source>
</reference>
<sequence length="45" mass="5144">MAEDTRQKLNQIHGNISASNARQQPLKQASTFYSADPPMWPFPRN</sequence>
<proteinExistence type="predicted"/>
<organism evidence="2 3">
    <name type="scientific">Endozoicomonas euniceicola</name>
    <dbReference type="NCBI Taxonomy" id="1234143"/>
    <lineage>
        <taxon>Bacteria</taxon>
        <taxon>Pseudomonadati</taxon>
        <taxon>Pseudomonadota</taxon>
        <taxon>Gammaproteobacteria</taxon>
        <taxon>Oceanospirillales</taxon>
        <taxon>Endozoicomonadaceae</taxon>
        <taxon>Endozoicomonas</taxon>
    </lineage>
</organism>
<dbReference type="RefSeq" id="WP_262595636.1">
    <property type="nucleotide sequence ID" value="NZ_CP103300.1"/>
</dbReference>